<proteinExistence type="predicted"/>
<evidence type="ECO:0000313" key="1">
    <source>
        <dbReference type="EMBL" id="PKQ43915.1"/>
    </source>
</evidence>
<name>A0A2N3HG42_9FLAO</name>
<sequence length="216" mass="25018">MERFALCILLLHLNLMPLWSQYDSIRTIDRYVDDFDEMIENISYRGGMGLFIPASNQHFREAPFFEFNMNVPTSQVNSVEFAIQFGGWSRENNFTYVKRLDTLKGTSNIFFNGLIKLKKDIIFFNKSFIGIGAGIGISTILIATDVIEPQNEDNQALYKGMTSFLLSPELEYIFDVTNKTQMSISFSVQYATYKLKAALQNDIGKWYYMPKITYRF</sequence>
<dbReference type="EMBL" id="PJEO01000054">
    <property type="protein sequence ID" value="PKQ43915.1"/>
    <property type="molecule type" value="Genomic_DNA"/>
</dbReference>
<gene>
    <name evidence="1" type="ORF">CSW08_15965</name>
</gene>
<accession>A0A2N3HG42</accession>
<protein>
    <recommendedName>
        <fullName evidence="3">Outer membrane protein beta-barrel domain-containing protein</fullName>
    </recommendedName>
</protein>
<dbReference type="OrthoDB" id="1417399at2"/>
<reference evidence="1 2" key="1">
    <citation type="submission" date="2017-12" db="EMBL/GenBank/DDBJ databases">
        <title>Confluentibacter flavum sp. nov., isolated from the saline lake.</title>
        <authorList>
            <person name="Yu L."/>
        </authorList>
    </citation>
    <scope>NUCLEOTIDE SEQUENCE [LARGE SCALE GENOMIC DNA]</scope>
    <source>
        <strain evidence="1 2">3B</strain>
    </source>
</reference>
<keyword evidence="2" id="KW-1185">Reference proteome</keyword>
<dbReference type="AlphaFoldDB" id="A0A2N3HG42"/>
<evidence type="ECO:0000313" key="2">
    <source>
        <dbReference type="Proteomes" id="UP000233435"/>
    </source>
</evidence>
<dbReference type="RefSeq" id="WP_106660867.1">
    <property type="nucleotide sequence ID" value="NZ_PJEO01000054.1"/>
</dbReference>
<organism evidence="1 2">
    <name type="scientific">Confluentibacter flavum</name>
    <dbReference type="NCBI Taxonomy" id="1909700"/>
    <lineage>
        <taxon>Bacteria</taxon>
        <taxon>Pseudomonadati</taxon>
        <taxon>Bacteroidota</taxon>
        <taxon>Flavobacteriia</taxon>
        <taxon>Flavobacteriales</taxon>
        <taxon>Flavobacteriaceae</taxon>
        <taxon>Confluentibacter</taxon>
    </lineage>
</organism>
<dbReference type="Proteomes" id="UP000233435">
    <property type="component" value="Unassembled WGS sequence"/>
</dbReference>
<comment type="caution">
    <text evidence="1">The sequence shown here is derived from an EMBL/GenBank/DDBJ whole genome shotgun (WGS) entry which is preliminary data.</text>
</comment>
<evidence type="ECO:0008006" key="3">
    <source>
        <dbReference type="Google" id="ProtNLM"/>
    </source>
</evidence>